<evidence type="ECO:0000256" key="4">
    <source>
        <dbReference type="ARBA" id="ARBA00022989"/>
    </source>
</evidence>
<comment type="subcellular location">
    <subcellularLocation>
        <location evidence="1">Cell membrane</location>
        <topology evidence="1">Multi-pass membrane protein</topology>
    </subcellularLocation>
</comment>
<feature type="transmembrane region" description="Helical" evidence="7">
    <location>
        <begin position="574"/>
        <end position="597"/>
    </location>
</feature>
<evidence type="ECO:0000256" key="1">
    <source>
        <dbReference type="ARBA" id="ARBA00004651"/>
    </source>
</evidence>
<feature type="transmembrane region" description="Helical" evidence="7">
    <location>
        <begin position="295"/>
        <end position="319"/>
    </location>
</feature>
<organism evidence="9 10">
    <name type="scientific">Cellulomonas wangleii</name>
    <dbReference type="NCBI Taxonomy" id="2816956"/>
    <lineage>
        <taxon>Bacteria</taxon>
        <taxon>Bacillati</taxon>
        <taxon>Actinomycetota</taxon>
        <taxon>Actinomycetes</taxon>
        <taxon>Micrococcales</taxon>
        <taxon>Cellulomonadaceae</taxon>
        <taxon>Cellulomonas</taxon>
    </lineage>
</organism>
<feature type="compositionally biased region" description="Low complexity" evidence="6">
    <location>
        <begin position="17"/>
        <end position="26"/>
    </location>
</feature>
<feature type="transmembrane region" description="Helical" evidence="7">
    <location>
        <begin position="331"/>
        <end position="353"/>
    </location>
</feature>
<dbReference type="InterPro" id="IPR004869">
    <property type="entry name" value="MMPL_dom"/>
</dbReference>
<feature type="transmembrane region" description="Helical" evidence="7">
    <location>
        <begin position="254"/>
        <end position="274"/>
    </location>
</feature>
<feature type="transmembrane region" description="Helical" evidence="7">
    <location>
        <begin position="659"/>
        <end position="681"/>
    </location>
</feature>
<dbReference type="Proteomes" id="UP000677804">
    <property type="component" value="Chromosome"/>
</dbReference>
<keyword evidence="2" id="KW-1003">Cell membrane</keyword>
<proteinExistence type="predicted"/>
<evidence type="ECO:0000259" key="8">
    <source>
        <dbReference type="Pfam" id="PF03176"/>
    </source>
</evidence>
<feature type="domain" description="Membrane transport protein MMPL" evidence="8">
    <location>
        <begin position="420"/>
        <end position="724"/>
    </location>
</feature>
<dbReference type="Gene3D" id="1.20.1640.10">
    <property type="entry name" value="Multidrug efflux transporter AcrB transmembrane domain"/>
    <property type="match status" value="2"/>
</dbReference>
<feature type="transmembrane region" description="Helical" evidence="7">
    <location>
        <begin position="550"/>
        <end position="567"/>
    </location>
</feature>
<dbReference type="PANTHER" id="PTHR33406">
    <property type="entry name" value="MEMBRANE PROTEIN MJ1562-RELATED"/>
    <property type="match status" value="1"/>
</dbReference>
<keyword evidence="4 7" id="KW-1133">Transmembrane helix</keyword>
<evidence type="ECO:0000256" key="5">
    <source>
        <dbReference type="ARBA" id="ARBA00023136"/>
    </source>
</evidence>
<feature type="transmembrane region" description="Helical" evidence="7">
    <location>
        <begin position="210"/>
        <end position="234"/>
    </location>
</feature>
<keyword evidence="10" id="KW-1185">Reference proteome</keyword>
<dbReference type="RefSeq" id="WP_207339295.1">
    <property type="nucleotide sequence ID" value="NZ_CP074405.1"/>
</dbReference>
<dbReference type="Pfam" id="PF03176">
    <property type="entry name" value="MMPL"/>
    <property type="match status" value="2"/>
</dbReference>
<feature type="domain" description="Membrane transport protein MMPL" evidence="8">
    <location>
        <begin position="118"/>
        <end position="367"/>
    </location>
</feature>
<dbReference type="EMBL" id="CP074405">
    <property type="protein sequence ID" value="QVI61719.1"/>
    <property type="molecule type" value="Genomic_DNA"/>
</dbReference>
<evidence type="ECO:0000313" key="9">
    <source>
        <dbReference type="EMBL" id="QVI61719.1"/>
    </source>
</evidence>
<accession>A0ABX8D2L9</accession>
<evidence type="ECO:0000256" key="7">
    <source>
        <dbReference type="SAM" id="Phobius"/>
    </source>
</evidence>
<gene>
    <name evidence="9" type="ORF">KG103_14865</name>
</gene>
<feature type="region of interest" description="Disordered" evidence="6">
    <location>
        <begin position="1"/>
        <end position="26"/>
    </location>
</feature>
<feature type="transmembrane region" description="Helical" evidence="7">
    <location>
        <begin position="617"/>
        <end position="638"/>
    </location>
</feature>
<evidence type="ECO:0000256" key="3">
    <source>
        <dbReference type="ARBA" id="ARBA00022692"/>
    </source>
</evidence>
<evidence type="ECO:0000256" key="2">
    <source>
        <dbReference type="ARBA" id="ARBA00022475"/>
    </source>
</evidence>
<keyword evidence="5 7" id="KW-0472">Membrane</keyword>
<sequence length="748" mass="76169">MHTLGHRPPPRGPAPDPAAGSAHRAAAHGPVSRVAVRAARWSATHPAWAIGGWFALVVVCAALSALVPTQTIQEEDTGIGGSGTAAAWVAESGLAEADTELVLLTAGPAGLDAALAGAEDLTRSLSGRAEVSAVAPAVPAPDGSAVLVAVELADGTDDVTALAQAVADVADRHPGLDVEQAGEVSLQAAIDERVAEDLVAAEIVSLPVTLLLMLLAFGAVVAAGIPVLLGVSAVAATLGVSAVLSHVVPADPTVASMVVLIGMAVGVDYTLFYLKREREERARGRSTSAAVEIAAETSGHAIVVSGAAVAVSLSALYLLQLATFSSLATGAVAVVAVSVVGSLTVLPALLVVLGHRVDRPRVPLLWRLQRRIGPGAVSRRVLGPAVRHPLAAVVVAGVVTLAAAAPALGMRLHGGDLATLPPDVAEVGTLTRVAETFPSRGETIDVVVRGDAAQQDEVVAALGSLESAALATGRFTDVGDVPPVAADDGRTHVLTLAVPLKSADPALDDVVREVRDDLVPAALDGLDVEAVVGGWPAADLDRTQRQSERMPWVIGVVLLLTCVTMAVSFRSVPLALVSTALNLLSVGVAFGVLRLVFQEGWLAGPLAFTAPGFVIDWVPLFVMVVLVGLSMDYHVFVLSRVRERVVRGVAPGAAVRDGVADSAGVVTSAAAVMVSVFAIFATSSMLELKMLGVALAVAILVDATVVRLVLLPGLLTLLGDRVWRGRPTGPALAGSARTGTLEAAVPTH</sequence>
<feature type="transmembrane region" description="Helical" evidence="7">
    <location>
        <begin position="693"/>
        <end position="718"/>
    </location>
</feature>
<reference evidence="9 10" key="1">
    <citation type="submission" date="2021-05" db="EMBL/GenBank/DDBJ databases">
        <title>Novel species in genus Cellulomonas.</title>
        <authorList>
            <person name="Zhang G."/>
        </authorList>
    </citation>
    <scope>NUCLEOTIDE SEQUENCE [LARGE SCALE GENOMIC DNA]</scope>
    <source>
        <strain evidence="10">zg-ZUI222</strain>
    </source>
</reference>
<keyword evidence="3 7" id="KW-0812">Transmembrane</keyword>
<evidence type="ECO:0000313" key="10">
    <source>
        <dbReference type="Proteomes" id="UP000677804"/>
    </source>
</evidence>
<feature type="transmembrane region" description="Helical" evidence="7">
    <location>
        <begin position="389"/>
        <end position="408"/>
    </location>
</feature>
<evidence type="ECO:0000256" key="6">
    <source>
        <dbReference type="SAM" id="MobiDB-lite"/>
    </source>
</evidence>
<name>A0ABX8D2L9_9CELL</name>
<dbReference type="PANTHER" id="PTHR33406:SF13">
    <property type="entry name" value="MEMBRANE PROTEIN YDFJ"/>
    <property type="match status" value="1"/>
</dbReference>
<dbReference type="SUPFAM" id="SSF82866">
    <property type="entry name" value="Multidrug efflux transporter AcrB transmembrane domain"/>
    <property type="match status" value="2"/>
</dbReference>
<feature type="transmembrane region" description="Helical" evidence="7">
    <location>
        <begin position="47"/>
        <end position="67"/>
    </location>
</feature>
<protein>
    <submittedName>
        <fullName evidence="9">MMPL family transporter</fullName>
    </submittedName>
</protein>
<dbReference type="InterPro" id="IPR050545">
    <property type="entry name" value="Mycobact_MmpL"/>
</dbReference>